<dbReference type="EMBL" id="AP025739">
    <property type="protein sequence ID" value="BDI34389.1"/>
    <property type="molecule type" value="Genomic_DNA"/>
</dbReference>
<name>A0A402CQU7_9BACT</name>
<evidence type="ECO:0000313" key="1">
    <source>
        <dbReference type="EMBL" id="BDI34389.1"/>
    </source>
</evidence>
<dbReference type="Proteomes" id="UP000287394">
    <property type="component" value="Chromosome"/>
</dbReference>
<keyword evidence="2" id="KW-1185">Reference proteome</keyword>
<dbReference type="RefSeq" id="WP_119319758.1">
    <property type="nucleotide sequence ID" value="NZ_AP025739.1"/>
</dbReference>
<dbReference type="Pfam" id="PF09990">
    <property type="entry name" value="DUF2231"/>
    <property type="match status" value="1"/>
</dbReference>
<dbReference type="InterPro" id="IPR019251">
    <property type="entry name" value="DUF2231_TM"/>
</dbReference>
<dbReference type="AlphaFoldDB" id="A0A402CQU7"/>
<evidence type="ECO:0000313" key="2">
    <source>
        <dbReference type="Proteomes" id="UP000287394"/>
    </source>
</evidence>
<reference evidence="1 2" key="1">
    <citation type="journal article" date="2019" name="Int. J. Syst. Evol. Microbiol.">
        <title>Capsulimonas corticalis gen. nov., sp. nov., an aerobic capsulated bacterium, of a novel bacterial order, Capsulimonadales ord. nov., of the class Armatimonadia of the phylum Armatimonadetes.</title>
        <authorList>
            <person name="Li J."/>
            <person name="Kudo C."/>
            <person name="Tonouchi A."/>
        </authorList>
    </citation>
    <scope>NUCLEOTIDE SEQUENCE [LARGE SCALE GENOMIC DNA]</scope>
    <source>
        <strain evidence="1 2">AX-7</strain>
    </source>
</reference>
<sequence length="140" mass="14820">MNSALFARMHGGTTHFPIGLVIASLIFDVLALVVKDPDHQSGLRAAGFYSLQLGALSSFAAVLSGLLLTHGDLMGSGKLAKHHLFLWPAFAMIVGMAVWRMAVRDRASRKAYGVYLALTLTASCLMAAAGYWGGEILLGG</sequence>
<accession>A0A402CQU7</accession>
<proteinExistence type="predicted"/>
<protein>
    <submittedName>
        <fullName evidence="1">Uncharacterized protein</fullName>
    </submittedName>
</protein>
<dbReference type="OrthoDB" id="197165at2"/>
<dbReference type="KEGG" id="ccot:CCAX7_64400"/>
<gene>
    <name evidence="1" type="ORF">CCAX7_64400</name>
</gene>
<organism evidence="1 2">
    <name type="scientific">Capsulimonas corticalis</name>
    <dbReference type="NCBI Taxonomy" id="2219043"/>
    <lineage>
        <taxon>Bacteria</taxon>
        <taxon>Bacillati</taxon>
        <taxon>Armatimonadota</taxon>
        <taxon>Armatimonadia</taxon>
        <taxon>Capsulimonadales</taxon>
        <taxon>Capsulimonadaceae</taxon>
        <taxon>Capsulimonas</taxon>
    </lineage>
</organism>